<comment type="pathway">
    <text evidence="2">Cell wall biogenesis; lipoteichoic acid biosynthesis.</text>
</comment>
<evidence type="ECO:0000313" key="9">
    <source>
        <dbReference type="EMBL" id="RHW51805.1"/>
    </source>
</evidence>
<keyword evidence="3" id="KW-1003">Cell membrane</keyword>
<evidence type="ECO:0000256" key="6">
    <source>
        <dbReference type="ARBA" id="ARBA00023136"/>
    </source>
</evidence>
<keyword evidence="5 7" id="KW-1133">Transmembrane helix</keyword>
<evidence type="ECO:0000256" key="7">
    <source>
        <dbReference type="SAM" id="Phobius"/>
    </source>
</evidence>
<dbReference type="PANTHER" id="PTHR47371:SF3">
    <property type="entry name" value="PHOSPHOGLYCEROL TRANSFERASE I"/>
    <property type="match status" value="1"/>
</dbReference>
<comment type="caution">
    <text evidence="9">The sequence shown here is derived from an EMBL/GenBank/DDBJ whole genome shotgun (WGS) entry which is preliminary data.</text>
</comment>
<feature type="transmembrane region" description="Helical" evidence="7">
    <location>
        <begin position="80"/>
        <end position="99"/>
    </location>
</feature>
<keyword evidence="10" id="KW-1185">Reference proteome</keyword>
<dbReference type="InterPro" id="IPR000917">
    <property type="entry name" value="Sulfatase_N"/>
</dbReference>
<evidence type="ECO:0000256" key="2">
    <source>
        <dbReference type="ARBA" id="ARBA00004936"/>
    </source>
</evidence>
<comment type="subcellular location">
    <subcellularLocation>
        <location evidence="1">Cell membrane</location>
        <topology evidence="1">Multi-pass membrane protein</topology>
    </subcellularLocation>
</comment>
<dbReference type="GO" id="GO:0005886">
    <property type="term" value="C:plasma membrane"/>
    <property type="evidence" value="ECO:0007669"/>
    <property type="project" value="UniProtKB-SubCell"/>
</dbReference>
<dbReference type="OrthoDB" id="243547at2"/>
<evidence type="ECO:0000259" key="8">
    <source>
        <dbReference type="Pfam" id="PF00884"/>
    </source>
</evidence>
<feature type="transmembrane region" description="Helical" evidence="7">
    <location>
        <begin position="161"/>
        <end position="179"/>
    </location>
</feature>
<dbReference type="RefSeq" id="WP_118899300.1">
    <property type="nucleotide sequence ID" value="NZ_QOCR01000001.1"/>
</dbReference>
<dbReference type="CDD" id="cd16015">
    <property type="entry name" value="LTA_synthase"/>
    <property type="match status" value="1"/>
</dbReference>
<feature type="transmembrane region" description="Helical" evidence="7">
    <location>
        <begin position="12"/>
        <end position="33"/>
    </location>
</feature>
<dbReference type="Pfam" id="PF00884">
    <property type="entry name" value="Sulfatase"/>
    <property type="match status" value="1"/>
</dbReference>
<dbReference type="SUPFAM" id="SSF53649">
    <property type="entry name" value="Alkaline phosphatase-like"/>
    <property type="match status" value="1"/>
</dbReference>
<evidence type="ECO:0000256" key="1">
    <source>
        <dbReference type="ARBA" id="ARBA00004651"/>
    </source>
</evidence>
<proteinExistence type="predicted"/>
<feature type="transmembrane region" description="Helical" evidence="7">
    <location>
        <begin position="53"/>
        <end position="73"/>
    </location>
</feature>
<keyword evidence="4 7" id="KW-0812">Transmembrane</keyword>
<dbReference type="InterPro" id="IPR017850">
    <property type="entry name" value="Alkaline_phosphatase_core_sf"/>
</dbReference>
<evidence type="ECO:0000256" key="5">
    <source>
        <dbReference type="ARBA" id="ARBA00022989"/>
    </source>
</evidence>
<name>A0A3R6VAV5_9LACO</name>
<dbReference type="AlphaFoldDB" id="A0A3R6VAV5"/>
<dbReference type="Gene3D" id="3.40.720.10">
    <property type="entry name" value="Alkaline Phosphatase, subunit A"/>
    <property type="match status" value="1"/>
</dbReference>
<feature type="domain" description="Sulfatase N-terminal" evidence="8">
    <location>
        <begin position="260"/>
        <end position="499"/>
    </location>
</feature>
<evidence type="ECO:0000256" key="4">
    <source>
        <dbReference type="ARBA" id="ARBA00022692"/>
    </source>
</evidence>
<dbReference type="PANTHER" id="PTHR47371">
    <property type="entry name" value="LIPOTEICHOIC ACID SYNTHASE"/>
    <property type="match status" value="1"/>
</dbReference>
<protein>
    <recommendedName>
        <fullName evidence="8">Sulfatase N-terminal domain-containing protein</fullName>
    </recommendedName>
</protein>
<reference evidence="9 10" key="1">
    <citation type="submission" date="2018-07" db="EMBL/GenBank/DDBJ databases">
        <title>Genome sequences of six Lactobacillus spp. isolated from bumble bee guts.</title>
        <authorList>
            <person name="Motta E.V.S."/>
            <person name="Moran N.A."/>
        </authorList>
    </citation>
    <scope>NUCLEOTIDE SEQUENCE [LARGE SCALE GENOMIC DNA]</scope>
    <source>
        <strain evidence="9 10">BI-1.1</strain>
    </source>
</reference>
<sequence>MKDIYKKIAYRIVQILVVILIAAVAYFYLQLAITGHLDRDYLAMYNEIISNPIATAINVLMLMVFVITLIALIGDYWWGIAGSISLFAIMIFVDYQKIVSRSEPLLPSDLIMAKQVGGLIQMVNWLSIVELILFIALMLAAAYFLRKFTKKMWLTKHRIIWPLRVVVAIVGIWAFVFFFQCGNTNSLAYKQLTDLEIYNDNHNPLNVYRSDGTVIGFAFNVRSDPMKRPNGYSEKAIAKIANRYRIADAEKANIGKQPANIIYILNESLTNPRTTSDQYPLQEDSPLSYIDNILQNPQANQASGYMVSPEYGGGTANIEFEANTGFSNYFLKSIPYQDILPKKAYFPSVMHYLENYGYHSDAYHPFAGAMYQRPQAYQALGIHQFKDQKRLKGLQKSKFGEYYTDSSTYPNIYPQQKKAKQLSLVITMQNHMPYITNVGSQSDYQLEDPIKNNTDKTNKMQTYLQELHQSDQAFSKLVDHFKNSDQKTLIVMYGDHYPGDGLYDDLASDILTVHATPFVMVANFPLSNHQYGYFSPNYMSLLMLQQLGYPLTPFYNLLDQLHQQVPVLTKAIQMDDSGNQYTNSHYKKPKWQKSQAYRDYQMVEYDMTYGKGYANKYHMFTVSK</sequence>
<gene>
    <name evidence="9" type="ORF">DS831_00260</name>
</gene>
<evidence type="ECO:0000313" key="10">
    <source>
        <dbReference type="Proteomes" id="UP000284109"/>
    </source>
</evidence>
<feature type="transmembrane region" description="Helical" evidence="7">
    <location>
        <begin position="119"/>
        <end position="145"/>
    </location>
</feature>
<dbReference type="EMBL" id="QOCR01000001">
    <property type="protein sequence ID" value="RHW51805.1"/>
    <property type="molecule type" value="Genomic_DNA"/>
</dbReference>
<dbReference type="Proteomes" id="UP000284109">
    <property type="component" value="Unassembled WGS sequence"/>
</dbReference>
<accession>A0A3R6VAV5</accession>
<keyword evidence="6 7" id="KW-0472">Membrane</keyword>
<organism evidence="9 10">
    <name type="scientific">Bombilactobacillus bombi</name>
    <dbReference type="NCBI Taxonomy" id="1303590"/>
    <lineage>
        <taxon>Bacteria</taxon>
        <taxon>Bacillati</taxon>
        <taxon>Bacillota</taxon>
        <taxon>Bacilli</taxon>
        <taxon>Lactobacillales</taxon>
        <taxon>Lactobacillaceae</taxon>
        <taxon>Bombilactobacillus</taxon>
    </lineage>
</organism>
<evidence type="ECO:0000256" key="3">
    <source>
        <dbReference type="ARBA" id="ARBA00022475"/>
    </source>
</evidence>
<dbReference type="InterPro" id="IPR050448">
    <property type="entry name" value="OpgB/LTA_synthase_biosynth"/>
</dbReference>